<organism evidence="3 4">
    <name type="scientific">Nocardioides pocheonensis</name>
    <dbReference type="NCBI Taxonomy" id="661485"/>
    <lineage>
        <taxon>Bacteria</taxon>
        <taxon>Bacillati</taxon>
        <taxon>Actinomycetota</taxon>
        <taxon>Actinomycetes</taxon>
        <taxon>Propionibacteriales</taxon>
        <taxon>Nocardioidaceae</taxon>
        <taxon>Nocardioides</taxon>
    </lineage>
</organism>
<proteinExistence type="inferred from homology"/>
<comment type="similarity">
    <text evidence="1">Belongs to the glycosyl hydrolase 13 family.</text>
</comment>
<evidence type="ECO:0000259" key="2">
    <source>
        <dbReference type="SMART" id="SM00642"/>
    </source>
</evidence>
<protein>
    <submittedName>
        <fullName evidence="3">Alpha-glucosidase</fullName>
    </submittedName>
</protein>
<sequence>MSDDAQAAPWWRSAVVYQLYLKSFLDTDGDGIGDLDGVLERLDHIAGLGVDGVWFNPCYPSPQRDGGYDVADYLTIDPVYGGLPAFERFLEAAHARGLKVLLDLVPNHCSDQHPWFQEALAAEPGSAARRRFIFADGRGPDGSEPPNNWRSMFGGPAWARVPDGQWYLHLFDATQPDFNWDDPSVPAMFDDVLATWFERGVDGFRIDVAHGMVKERGLPDVAPGELNRHAWNQPGIHDIFRRWRRVADSYDRDLTLVGEAWVSPAHSAEYIRADELHQVFYFGLIREPFEAAAFRHSVESAYAVLSDEHGAPTWTLNNHDVHRAVTRYGIVEPEPITSPDANALLTRIRGRVDLELGTQRALAALLFLLALPGSVYLYQGEELGLPEVQDLPDEARQDPMWERTGHTDFGRDGCRVPLPWTEDGPTFGFTSGTPWLPQPEWFADYAASREERDPGSVLHLYRAALRTRRQIDQGTPLAWVDAGRADVLAFRRGDVVCVTVFDGAPYAVPNDWGDLVLGSGPAVQGTTVPAGHTGWFRG</sequence>
<dbReference type="Proteomes" id="UP000279994">
    <property type="component" value="Unassembled WGS sequence"/>
</dbReference>
<evidence type="ECO:0000313" key="4">
    <source>
        <dbReference type="Proteomes" id="UP000279994"/>
    </source>
</evidence>
<dbReference type="PANTHER" id="PTHR10357">
    <property type="entry name" value="ALPHA-AMYLASE FAMILY MEMBER"/>
    <property type="match status" value="1"/>
</dbReference>
<dbReference type="PANTHER" id="PTHR10357:SF179">
    <property type="entry name" value="NEUTRAL AND BASIC AMINO ACID TRANSPORT PROTEIN RBAT"/>
    <property type="match status" value="1"/>
</dbReference>
<dbReference type="RefSeq" id="WP_123224200.1">
    <property type="nucleotide sequence ID" value="NZ_RJSF01000044.1"/>
</dbReference>
<dbReference type="CDD" id="cd11332">
    <property type="entry name" value="AmyAc_OligoGlu_TS"/>
    <property type="match status" value="1"/>
</dbReference>
<accession>A0A3N0GIZ2</accession>
<dbReference type="Gene3D" id="3.90.400.10">
    <property type="entry name" value="Oligo-1,6-glucosidase, Domain 2"/>
    <property type="match status" value="1"/>
</dbReference>
<keyword evidence="4" id="KW-1185">Reference proteome</keyword>
<dbReference type="Gene3D" id="3.20.20.80">
    <property type="entry name" value="Glycosidases"/>
    <property type="match status" value="1"/>
</dbReference>
<dbReference type="GO" id="GO:0004556">
    <property type="term" value="F:alpha-amylase activity"/>
    <property type="evidence" value="ECO:0007669"/>
    <property type="project" value="TreeGrafter"/>
</dbReference>
<name>A0A3N0GIZ2_9ACTN</name>
<dbReference type="EMBL" id="RJSF01000044">
    <property type="protein sequence ID" value="RNM12437.1"/>
    <property type="molecule type" value="Genomic_DNA"/>
</dbReference>
<dbReference type="AlphaFoldDB" id="A0A3N0GIZ2"/>
<dbReference type="Pfam" id="PF00128">
    <property type="entry name" value="Alpha-amylase"/>
    <property type="match status" value="1"/>
</dbReference>
<reference evidence="3 4" key="1">
    <citation type="submission" date="2018-11" db="EMBL/GenBank/DDBJ databases">
        <authorList>
            <person name="Li F."/>
        </authorList>
    </citation>
    <scope>NUCLEOTIDE SEQUENCE [LARGE SCALE GENOMIC DNA]</scope>
    <source>
        <strain evidence="3 4">Gsoil 818</strain>
    </source>
</reference>
<dbReference type="InterPro" id="IPR017853">
    <property type="entry name" value="GH"/>
</dbReference>
<gene>
    <name evidence="3" type="ORF">EFL26_17480</name>
</gene>
<dbReference type="OrthoDB" id="9043248at2"/>
<dbReference type="GO" id="GO:0009313">
    <property type="term" value="P:oligosaccharide catabolic process"/>
    <property type="evidence" value="ECO:0007669"/>
    <property type="project" value="TreeGrafter"/>
</dbReference>
<dbReference type="InterPro" id="IPR045857">
    <property type="entry name" value="O16G_dom_2"/>
</dbReference>
<comment type="caution">
    <text evidence="3">The sequence shown here is derived from an EMBL/GenBank/DDBJ whole genome shotgun (WGS) entry which is preliminary data.</text>
</comment>
<feature type="domain" description="Glycosyl hydrolase family 13 catalytic" evidence="2">
    <location>
        <begin position="18"/>
        <end position="415"/>
    </location>
</feature>
<dbReference type="InterPro" id="IPR006047">
    <property type="entry name" value="GH13_cat_dom"/>
</dbReference>
<dbReference type="SMART" id="SM00642">
    <property type="entry name" value="Aamy"/>
    <property type="match status" value="1"/>
</dbReference>
<evidence type="ECO:0000313" key="3">
    <source>
        <dbReference type="EMBL" id="RNM12437.1"/>
    </source>
</evidence>
<evidence type="ECO:0000256" key="1">
    <source>
        <dbReference type="ARBA" id="ARBA00008061"/>
    </source>
</evidence>
<dbReference type="SUPFAM" id="SSF51445">
    <property type="entry name" value="(Trans)glycosidases"/>
    <property type="match status" value="1"/>
</dbReference>